<keyword evidence="6" id="KW-1185">Reference proteome</keyword>
<reference evidence="5" key="1">
    <citation type="journal article" date="2022" name="Data Brief">
        <title>Draft genome sequence data of Gordonia hongkongensis strain EUFUS-Z928 isolated from the octocoral Eunicea fusca.</title>
        <authorList>
            <person name="Sanchez-Suarez J."/>
            <person name="Diaz L."/>
            <person name="Melo-Bolivar J."/>
            <person name="Villamil L."/>
        </authorList>
    </citation>
    <scope>NUCLEOTIDE SEQUENCE</scope>
    <source>
        <strain evidence="5">EUFUS-Z928</strain>
    </source>
</reference>
<accession>A0ABT6BP16</accession>
<gene>
    <name evidence="5" type="ORF">L2299_01595</name>
</gene>
<proteinExistence type="predicted"/>
<evidence type="ECO:0000313" key="5">
    <source>
        <dbReference type="EMBL" id="MDF6099740.1"/>
    </source>
</evidence>
<evidence type="ECO:0000256" key="1">
    <source>
        <dbReference type="ARBA" id="ARBA00004370"/>
    </source>
</evidence>
<feature type="region of interest" description="Disordered" evidence="3">
    <location>
        <begin position="1"/>
        <end position="193"/>
    </location>
</feature>
<evidence type="ECO:0000256" key="2">
    <source>
        <dbReference type="ARBA" id="ARBA00023136"/>
    </source>
</evidence>
<evidence type="ECO:0000256" key="4">
    <source>
        <dbReference type="SAM" id="Phobius"/>
    </source>
</evidence>
<dbReference type="PANTHER" id="PTHR37042">
    <property type="entry name" value="OUTER MEMBRANE PROTEIN RV1973"/>
    <property type="match status" value="1"/>
</dbReference>
<organism evidence="5 6">
    <name type="scientific">Gordonia hongkongensis</name>
    <dbReference type="NCBI Taxonomy" id="1701090"/>
    <lineage>
        <taxon>Bacteria</taxon>
        <taxon>Bacillati</taxon>
        <taxon>Actinomycetota</taxon>
        <taxon>Actinomycetes</taxon>
        <taxon>Mycobacteriales</taxon>
        <taxon>Gordoniaceae</taxon>
        <taxon>Gordonia</taxon>
    </lineage>
</organism>
<sequence length="357" mass="37740">MAPDRGKKKPTPKRRPTPKVAGRTSPPSEVREAPLPPEVSDEATTPLPPEVSDEAASPLLPEVRGAKAAGPSERSESRSTSHEGPGDATAETGNSLPPEVRGARATSLEGPGDATAETDTAETDAVSLEKPSPAESPTPDVTKPKTKPVARVSTLRRGDTPAPAGSSDKPNRPMGRRPGKRDRRGRGASRNPLGIRTGVLAGIAAVLFVIAAILAFHPGAEIGPNKAFVDQESTSQLTSQAQERICAVFGYDHTELDEWQRRAQDALTGQARTEFDDTLKAQRELITQTKTGAECRVDAIGVRDLSGADDGATATVIANLVVSETQNSMATNSGAPRAQFAMVREGDQWRIRAVEPF</sequence>
<feature type="compositionally biased region" description="Basic and acidic residues" evidence="3">
    <location>
        <begin position="73"/>
        <end position="85"/>
    </location>
</feature>
<keyword evidence="4" id="KW-1133">Transmembrane helix</keyword>
<feature type="compositionally biased region" description="Basic residues" evidence="3">
    <location>
        <begin position="174"/>
        <end position="187"/>
    </location>
</feature>
<comment type="caution">
    <text evidence="5">The sequence shown here is derived from an EMBL/GenBank/DDBJ whole genome shotgun (WGS) entry which is preliminary data.</text>
</comment>
<dbReference type="Proteomes" id="UP001152308">
    <property type="component" value="Unassembled WGS sequence"/>
</dbReference>
<feature type="transmembrane region" description="Helical" evidence="4">
    <location>
        <begin position="193"/>
        <end position="216"/>
    </location>
</feature>
<name>A0ABT6BP16_9ACTN</name>
<evidence type="ECO:0000313" key="6">
    <source>
        <dbReference type="Proteomes" id="UP001152308"/>
    </source>
</evidence>
<comment type="subcellular location">
    <subcellularLocation>
        <location evidence="1">Membrane</location>
    </subcellularLocation>
</comment>
<keyword evidence="4" id="KW-0812">Transmembrane</keyword>
<dbReference type="EMBL" id="JAKJLQ010000001">
    <property type="protein sequence ID" value="MDF6099740.1"/>
    <property type="molecule type" value="Genomic_DNA"/>
</dbReference>
<dbReference type="PANTHER" id="PTHR37042:SF4">
    <property type="entry name" value="OUTER MEMBRANE PROTEIN RV1973"/>
    <property type="match status" value="1"/>
</dbReference>
<evidence type="ECO:0008006" key="7">
    <source>
        <dbReference type="Google" id="ProtNLM"/>
    </source>
</evidence>
<evidence type="ECO:0000256" key="3">
    <source>
        <dbReference type="SAM" id="MobiDB-lite"/>
    </source>
</evidence>
<feature type="compositionally biased region" description="Basic residues" evidence="3">
    <location>
        <begin position="1"/>
        <end position="17"/>
    </location>
</feature>
<protein>
    <recommendedName>
        <fullName evidence="7">Mce-associated membrane protein</fullName>
    </recommendedName>
</protein>
<reference evidence="5" key="2">
    <citation type="submission" date="2022-01" db="EMBL/GenBank/DDBJ databases">
        <authorList>
            <person name="Sanchez-Suarez J."/>
            <person name="Villamil L."/>
            <person name="Diaz L.E."/>
        </authorList>
    </citation>
    <scope>NUCLEOTIDE SEQUENCE</scope>
    <source>
        <strain evidence="5">EUFUS-Z928</strain>
    </source>
</reference>
<keyword evidence="2 4" id="KW-0472">Membrane</keyword>